<keyword evidence="6" id="KW-0411">Iron-sulfur</keyword>
<dbReference type="SFLD" id="SFLDF00301">
    <property type="entry name" value="2-iminoacetate_synthase_(ThiH)"/>
    <property type="match status" value="1"/>
</dbReference>
<dbReference type="GO" id="GO:0051539">
    <property type="term" value="F:4 iron, 4 sulfur cluster binding"/>
    <property type="evidence" value="ECO:0007669"/>
    <property type="project" value="UniProtKB-KW"/>
</dbReference>
<dbReference type="SUPFAM" id="SSF102114">
    <property type="entry name" value="Radical SAM enzymes"/>
    <property type="match status" value="1"/>
</dbReference>
<dbReference type="PROSITE" id="PS51918">
    <property type="entry name" value="RADICAL_SAM"/>
    <property type="match status" value="1"/>
</dbReference>
<dbReference type="GO" id="GO:0003824">
    <property type="term" value="F:catalytic activity"/>
    <property type="evidence" value="ECO:0007669"/>
    <property type="project" value="InterPro"/>
</dbReference>
<dbReference type="Pfam" id="PF04055">
    <property type="entry name" value="Radical_SAM"/>
    <property type="match status" value="1"/>
</dbReference>
<dbReference type="InterPro" id="IPR007197">
    <property type="entry name" value="rSAM"/>
</dbReference>
<dbReference type="GO" id="GO:0009228">
    <property type="term" value="P:thiamine biosynthetic process"/>
    <property type="evidence" value="ECO:0007669"/>
    <property type="project" value="InterPro"/>
</dbReference>
<dbReference type="EMBL" id="JADIMO010000016">
    <property type="protein sequence ID" value="MBO8444319.1"/>
    <property type="molecule type" value="Genomic_DNA"/>
</dbReference>
<protein>
    <submittedName>
        <fullName evidence="8">2-iminoacetate synthase ThiH</fullName>
    </submittedName>
</protein>
<dbReference type="SFLD" id="SFLDS00029">
    <property type="entry name" value="Radical_SAM"/>
    <property type="match status" value="1"/>
</dbReference>
<keyword evidence="5" id="KW-0408">Iron</keyword>
<dbReference type="SFLD" id="SFLDG01060">
    <property type="entry name" value="BATS_domain_containing"/>
    <property type="match status" value="1"/>
</dbReference>
<dbReference type="Proteomes" id="UP000823619">
    <property type="component" value="Unassembled WGS sequence"/>
</dbReference>
<evidence type="ECO:0000313" key="9">
    <source>
        <dbReference type="Proteomes" id="UP000823619"/>
    </source>
</evidence>
<feature type="domain" description="Radical SAM core" evidence="7">
    <location>
        <begin position="69"/>
        <end position="305"/>
    </location>
</feature>
<dbReference type="SMART" id="SM00876">
    <property type="entry name" value="BATS"/>
    <property type="match status" value="1"/>
</dbReference>
<name>A0A9D9EAS7_9BACT</name>
<evidence type="ECO:0000256" key="6">
    <source>
        <dbReference type="ARBA" id="ARBA00023014"/>
    </source>
</evidence>
<proteinExistence type="predicted"/>
<comment type="cofactor">
    <cofactor evidence="1">
        <name>[4Fe-4S] cluster</name>
        <dbReference type="ChEBI" id="CHEBI:49883"/>
    </cofactor>
</comment>
<keyword evidence="2" id="KW-0004">4Fe-4S</keyword>
<evidence type="ECO:0000256" key="5">
    <source>
        <dbReference type="ARBA" id="ARBA00023004"/>
    </source>
</evidence>
<dbReference type="CDD" id="cd01335">
    <property type="entry name" value="Radical_SAM"/>
    <property type="match status" value="1"/>
</dbReference>
<evidence type="ECO:0000256" key="4">
    <source>
        <dbReference type="ARBA" id="ARBA00022723"/>
    </source>
</evidence>
<comment type="caution">
    <text evidence="8">The sequence shown here is derived from an EMBL/GenBank/DDBJ whole genome shotgun (WGS) entry which is preliminary data.</text>
</comment>
<dbReference type="AlphaFoldDB" id="A0A9D9EAS7"/>
<dbReference type="InterPro" id="IPR034428">
    <property type="entry name" value="ThiH/NoCL/HydG-like"/>
</dbReference>
<evidence type="ECO:0000259" key="7">
    <source>
        <dbReference type="PROSITE" id="PS51918"/>
    </source>
</evidence>
<accession>A0A9D9EAS7</accession>
<evidence type="ECO:0000256" key="3">
    <source>
        <dbReference type="ARBA" id="ARBA00022691"/>
    </source>
</evidence>
<reference evidence="8" key="2">
    <citation type="journal article" date="2021" name="PeerJ">
        <title>Extensive microbial diversity within the chicken gut microbiome revealed by metagenomics and culture.</title>
        <authorList>
            <person name="Gilroy R."/>
            <person name="Ravi A."/>
            <person name="Getino M."/>
            <person name="Pursley I."/>
            <person name="Horton D.L."/>
            <person name="Alikhan N.F."/>
            <person name="Baker D."/>
            <person name="Gharbi K."/>
            <person name="Hall N."/>
            <person name="Watson M."/>
            <person name="Adriaenssens E.M."/>
            <person name="Foster-Nyarko E."/>
            <person name="Jarju S."/>
            <person name="Secka A."/>
            <person name="Antonio M."/>
            <person name="Oren A."/>
            <person name="Chaudhuri R.R."/>
            <person name="La Ragione R."/>
            <person name="Hildebrand F."/>
            <person name="Pallen M.J."/>
        </authorList>
    </citation>
    <scope>NUCLEOTIDE SEQUENCE</scope>
    <source>
        <strain evidence="8">D5-748</strain>
    </source>
</reference>
<dbReference type="InterPro" id="IPR013785">
    <property type="entry name" value="Aldolase_TIM"/>
</dbReference>
<dbReference type="GO" id="GO:0005506">
    <property type="term" value="F:iron ion binding"/>
    <property type="evidence" value="ECO:0007669"/>
    <property type="project" value="InterPro"/>
</dbReference>
<dbReference type="InterPro" id="IPR012726">
    <property type="entry name" value="ThiH"/>
</dbReference>
<dbReference type="Gene3D" id="3.20.20.70">
    <property type="entry name" value="Aldolase class I"/>
    <property type="match status" value="1"/>
</dbReference>
<dbReference type="PANTHER" id="PTHR43583">
    <property type="entry name" value="2-IMINOACETATE SYNTHASE"/>
    <property type="match status" value="1"/>
</dbReference>
<dbReference type="SFLD" id="SFLDG01081">
    <property type="entry name" value="cleavage_of_the_Ca-Cb_bond_in"/>
    <property type="match status" value="1"/>
</dbReference>
<evidence type="ECO:0000313" key="8">
    <source>
        <dbReference type="EMBL" id="MBO8444319.1"/>
    </source>
</evidence>
<keyword evidence="4" id="KW-0479">Metal-binding</keyword>
<dbReference type="PANTHER" id="PTHR43583:SF1">
    <property type="entry name" value="2-IMINOACETATE SYNTHASE"/>
    <property type="match status" value="1"/>
</dbReference>
<reference evidence="8" key="1">
    <citation type="submission" date="2020-10" db="EMBL/GenBank/DDBJ databases">
        <authorList>
            <person name="Gilroy R."/>
        </authorList>
    </citation>
    <scope>NUCLEOTIDE SEQUENCE</scope>
    <source>
        <strain evidence="8">D5-748</strain>
    </source>
</reference>
<keyword evidence="3" id="KW-0949">S-adenosyl-L-methionine</keyword>
<dbReference type="InterPro" id="IPR058240">
    <property type="entry name" value="rSAM_sf"/>
</dbReference>
<evidence type="ECO:0000256" key="1">
    <source>
        <dbReference type="ARBA" id="ARBA00001966"/>
    </source>
</evidence>
<dbReference type="Pfam" id="PF06968">
    <property type="entry name" value="BATS"/>
    <property type="match status" value="1"/>
</dbReference>
<dbReference type="InterPro" id="IPR010722">
    <property type="entry name" value="BATS_dom"/>
</dbReference>
<dbReference type="NCBIfam" id="TIGR02351">
    <property type="entry name" value="thiH"/>
    <property type="match status" value="1"/>
</dbReference>
<gene>
    <name evidence="8" type="primary">thiH</name>
    <name evidence="8" type="ORF">IAC23_01305</name>
</gene>
<sequence>MFSEELEKYGWEETTEAIMSKSPADVERALGKERLGLEDFMALISPAAAAYLEPMARLSRKYTQERFGKTVSMYIPMYITNSCTNSCVYCGFNRHNKIARVVLTPEQIEDECKAIKRLGPFENLLLVTGENPAVAGVEYLEKALQVCRPYFNNLTIEVMPLSAEDYARLTRSGLNGVVCFQETYNRKNYNIYHPAGMKSKFEWRVNGFDRMGQAGVHKIGMGVLIGLEDWRTDVTMMALHLQYLRKRYWKTRYSVNFPRMRPAEGHFQPNVIMSDRELAQAIFAFRIFDHDVDISVSTRESAGFRNHIATLGATSVSAGSKTDPGGYFTYPQSLEQFAVSDERTPAEVETDIRREGYEVVWKDWDKVFD</sequence>
<evidence type="ECO:0000256" key="2">
    <source>
        <dbReference type="ARBA" id="ARBA00022485"/>
    </source>
</evidence>
<organism evidence="8 9">
    <name type="scientific">Candidatus Cryptobacteroides merdavium</name>
    <dbReference type="NCBI Taxonomy" id="2840769"/>
    <lineage>
        <taxon>Bacteria</taxon>
        <taxon>Pseudomonadati</taxon>
        <taxon>Bacteroidota</taxon>
        <taxon>Bacteroidia</taxon>
        <taxon>Bacteroidales</taxon>
        <taxon>Candidatus Cryptobacteroides</taxon>
    </lineage>
</organism>